<dbReference type="Proteomes" id="UP000218282">
    <property type="component" value="Unassembled WGS sequence"/>
</dbReference>
<comment type="caution">
    <text evidence="2">The sequence shown here is derived from an EMBL/GenBank/DDBJ whole genome shotgun (WGS) entry which is preliminary data.</text>
</comment>
<evidence type="ECO:0000259" key="1">
    <source>
        <dbReference type="Pfam" id="PF18733"/>
    </source>
</evidence>
<dbReference type="EMBL" id="JXJW01000013">
    <property type="protein sequence ID" value="PCS06021.1"/>
    <property type="molecule type" value="Genomic_DNA"/>
</dbReference>
<evidence type="ECO:0000313" key="3">
    <source>
        <dbReference type="Proteomes" id="UP000218282"/>
    </source>
</evidence>
<evidence type="ECO:0000313" key="2">
    <source>
        <dbReference type="EMBL" id="PCS06021.1"/>
    </source>
</evidence>
<name>A0A2A5RXQ4_9LACT</name>
<sequence>MKASFRGCYSVFDRIDYFLNDYYNLGLNDNEVDFGKILNEKNTRKLRETFQKI</sequence>
<organism evidence="2 3">
    <name type="scientific">Pseudolactococcus piscium</name>
    <dbReference type="NCBI Taxonomy" id="1364"/>
    <lineage>
        <taxon>Bacteria</taxon>
        <taxon>Bacillati</taxon>
        <taxon>Bacillota</taxon>
        <taxon>Bacilli</taxon>
        <taxon>Lactobacillales</taxon>
        <taxon>Streptococcaceae</taxon>
        <taxon>Pseudolactococcus</taxon>
    </lineage>
</organism>
<protein>
    <recommendedName>
        <fullName evidence="1">LA2681-like HEPN domain-containing protein</fullName>
    </recommendedName>
</protein>
<dbReference type="InterPro" id="IPR040826">
    <property type="entry name" value="HEPN_LA2681"/>
</dbReference>
<feature type="domain" description="LA2681-like HEPN" evidence="1">
    <location>
        <begin position="1"/>
        <end position="52"/>
    </location>
</feature>
<proteinExistence type="predicted"/>
<dbReference type="AlphaFoldDB" id="A0A2A5RXQ4"/>
<gene>
    <name evidence="2" type="ORF">RU86_GL000526</name>
</gene>
<keyword evidence="3" id="KW-1185">Reference proteome</keyword>
<reference evidence="2 3" key="1">
    <citation type="submission" date="2014-12" db="EMBL/GenBank/DDBJ databases">
        <title>Draft genome sequences of 10 type strains of Lactococcus.</title>
        <authorList>
            <person name="Sun Z."/>
            <person name="Zhong Z."/>
            <person name="Liu W."/>
            <person name="Zhang W."/>
            <person name="Zhang H."/>
        </authorList>
    </citation>
    <scope>NUCLEOTIDE SEQUENCE [LARGE SCALE GENOMIC DNA]</scope>
    <source>
        <strain evidence="2 3">DSM 6634</strain>
    </source>
</reference>
<accession>A0A2A5RXQ4</accession>
<dbReference type="Pfam" id="PF18733">
    <property type="entry name" value="HEPN_LA2681"/>
    <property type="match status" value="1"/>
</dbReference>